<name>A0A1Y6CBF7_9NEIS</name>
<evidence type="ECO:0000259" key="3">
    <source>
        <dbReference type="SMART" id="SM00822"/>
    </source>
</evidence>
<dbReference type="Gene3D" id="3.40.50.720">
    <property type="entry name" value="NAD(P)-binding Rossmann-like Domain"/>
    <property type="match status" value="1"/>
</dbReference>
<reference evidence="5" key="1">
    <citation type="submission" date="2017-04" db="EMBL/GenBank/DDBJ databases">
        <authorList>
            <person name="Varghese N."/>
            <person name="Submissions S."/>
        </authorList>
    </citation>
    <scope>NUCLEOTIDE SEQUENCE [LARGE SCALE GENOMIC DNA]</scope>
    <source>
        <strain evidence="5">DSM 22618</strain>
    </source>
</reference>
<gene>
    <name evidence="4" type="ORF">SAMN02745746_03460</name>
</gene>
<dbReference type="PRINTS" id="PR00081">
    <property type="entry name" value="GDHRDH"/>
</dbReference>
<dbReference type="GO" id="GO:0016491">
    <property type="term" value="F:oxidoreductase activity"/>
    <property type="evidence" value="ECO:0007669"/>
    <property type="project" value="UniProtKB-KW"/>
</dbReference>
<dbReference type="SMART" id="SM00822">
    <property type="entry name" value="PKS_KR"/>
    <property type="match status" value="1"/>
</dbReference>
<evidence type="ECO:0000256" key="1">
    <source>
        <dbReference type="ARBA" id="ARBA00006484"/>
    </source>
</evidence>
<proteinExistence type="inferred from homology"/>
<evidence type="ECO:0000313" key="5">
    <source>
        <dbReference type="Proteomes" id="UP000192920"/>
    </source>
</evidence>
<dbReference type="AlphaFoldDB" id="A0A1Y6CBF7"/>
<keyword evidence="2" id="KW-0560">Oxidoreductase</keyword>
<dbReference type="RefSeq" id="WP_143477859.1">
    <property type="nucleotide sequence ID" value="NZ_FXAG01000023.1"/>
</dbReference>
<dbReference type="PANTHER" id="PTHR44196">
    <property type="entry name" value="DEHYDROGENASE/REDUCTASE SDR FAMILY MEMBER 7B"/>
    <property type="match status" value="1"/>
</dbReference>
<accession>A0A1Y6CBF7</accession>
<dbReference type="InterPro" id="IPR057326">
    <property type="entry name" value="KR_dom"/>
</dbReference>
<dbReference type="SUPFAM" id="SSF51735">
    <property type="entry name" value="NAD(P)-binding Rossmann-fold domains"/>
    <property type="match status" value="1"/>
</dbReference>
<protein>
    <submittedName>
        <fullName evidence="4">Short-chain dehydrogenase</fullName>
    </submittedName>
</protein>
<feature type="domain" description="Ketoreductase" evidence="3">
    <location>
        <begin position="14"/>
        <end position="187"/>
    </location>
</feature>
<dbReference type="EMBL" id="FXAG01000023">
    <property type="protein sequence ID" value="SMF46902.1"/>
    <property type="molecule type" value="Genomic_DNA"/>
</dbReference>
<sequence length="253" mass="27338">MMTTEQNNASLAGRVILVTGATQGIGREVALHYARHGATVVVLARSVKRLEGVYDEIVAAGAPEPVAIPLDLLTATDEQFNNLAFQIKQTCGRLDGIVHCASHFYALSPLSNQTVDEWMSQYRINTVAPFALTRACLPLLTESPDAAVLFVGESHGAKPGAYWGGFGASKAGLHYLTAVAANEWDVYPNLRVNLLIPGSVNAPQRNRTHPGEAKTERAQIADLLPHFLFWVSEASKGQSGRVIELDLRPQLVS</sequence>
<dbReference type="Pfam" id="PF00106">
    <property type="entry name" value="adh_short"/>
    <property type="match status" value="1"/>
</dbReference>
<evidence type="ECO:0000313" key="4">
    <source>
        <dbReference type="EMBL" id="SMF46902.1"/>
    </source>
</evidence>
<dbReference type="GO" id="GO:0016020">
    <property type="term" value="C:membrane"/>
    <property type="evidence" value="ECO:0007669"/>
    <property type="project" value="TreeGrafter"/>
</dbReference>
<dbReference type="NCBIfam" id="NF006431">
    <property type="entry name" value="PRK08703.1"/>
    <property type="match status" value="1"/>
</dbReference>
<comment type="similarity">
    <text evidence="1">Belongs to the short-chain dehydrogenases/reductases (SDR) family.</text>
</comment>
<organism evidence="4 5">
    <name type="scientific">Pseudogulbenkiania subflava DSM 22618</name>
    <dbReference type="NCBI Taxonomy" id="1123014"/>
    <lineage>
        <taxon>Bacteria</taxon>
        <taxon>Pseudomonadati</taxon>
        <taxon>Pseudomonadota</taxon>
        <taxon>Betaproteobacteria</taxon>
        <taxon>Neisseriales</taxon>
        <taxon>Chromobacteriaceae</taxon>
        <taxon>Pseudogulbenkiania</taxon>
    </lineage>
</organism>
<dbReference type="InterPro" id="IPR036291">
    <property type="entry name" value="NAD(P)-bd_dom_sf"/>
</dbReference>
<evidence type="ECO:0000256" key="2">
    <source>
        <dbReference type="ARBA" id="ARBA00023002"/>
    </source>
</evidence>
<dbReference type="InterPro" id="IPR002347">
    <property type="entry name" value="SDR_fam"/>
</dbReference>
<dbReference type="STRING" id="1123014.SAMN02745746_03460"/>
<keyword evidence="5" id="KW-1185">Reference proteome</keyword>
<dbReference type="PANTHER" id="PTHR44196:SF4">
    <property type="entry name" value="SHORT CHAIN DEHYDROGENASE"/>
    <property type="match status" value="1"/>
</dbReference>
<dbReference type="Proteomes" id="UP000192920">
    <property type="component" value="Unassembled WGS sequence"/>
</dbReference>